<evidence type="ECO:0000256" key="1">
    <source>
        <dbReference type="SAM" id="Phobius"/>
    </source>
</evidence>
<sequence length="99" mass="10764">MTSRLVRALRSTNCSARPVDRLVRAIGAVFVGAVAVSIWDNLWCAIPAAICATLLAIGAVTGWCPDNLLHAGRDVEPNHLGYEEARQPLLEGERERVSR</sequence>
<accession>A0A9W6CUD9</accession>
<keyword evidence="1" id="KW-0472">Membrane</keyword>
<dbReference type="EMBL" id="BSDP01000001">
    <property type="protein sequence ID" value="GLI26241.1"/>
    <property type="molecule type" value="Genomic_DNA"/>
</dbReference>
<organism evidence="2 3">
    <name type="scientific">Agromyces rhizosphaerae</name>
    <dbReference type="NCBI Taxonomy" id="88374"/>
    <lineage>
        <taxon>Bacteria</taxon>
        <taxon>Bacillati</taxon>
        <taxon>Actinomycetota</taxon>
        <taxon>Actinomycetes</taxon>
        <taxon>Micrococcales</taxon>
        <taxon>Microbacteriaceae</taxon>
        <taxon>Agromyces</taxon>
    </lineage>
</organism>
<dbReference type="RefSeq" id="WP_281882238.1">
    <property type="nucleotide sequence ID" value="NZ_BSDP01000001.1"/>
</dbReference>
<proteinExistence type="predicted"/>
<gene>
    <name evidence="2" type="ORF">ARHIZOSPH14_04830</name>
</gene>
<reference evidence="2" key="1">
    <citation type="submission" date="2022-12" db="EMBL/GenBank/DDBJ databases">
        <title>Reference genome sequencing for broad-spectrum identification of bacterial and archaeal isolates by mass spectrometry.</title>
        <authorList>
            <person name="Sekiguchi Y."/>
            <person name="Tourlousse D.M."/>
        </authorList>
    </citation>
    <scope>NUCLEOTIDE SEQUENCE</scope>
    <source>
        <strain evidence="2">14</strain>
    </source>
</reference>
<evidence type="ECO:0008006" key="4">
    <source>
        <dbReference type="Google" id="ProtNLM"/>
    </source>
</evidence>
<feature type="transmembrane region" description="Helical" evidence="1">
    <location>
        <begin position="45"/>
        <end position="64"/>
    </location>
</feature>
<dbReference type="Proteomes" id="UP001144396">
    <property type="component" value="Unassembled WGS sequence"/>
</dbReference>
<comment type="caution">
    <text evidence="2">The sequence shown here is derived from an EMBL/GenBank/DDBJ whole genome shotgun (WGS) entry which is preliminary data.</text>
</comment>
<evidence type="ECO:0000313" key="2">
    <source>
        <dbReference type="EMBL" id="GLI26241.1"/>
    </source>
</evidence>
<protein>
    <recommendedName>
        <fullName evidence="4">DUF2892 domain-containing protein</fullName>
    </recommendedName>
</protein>
<dbReference type="AlphaFoldDB" id="A0A9W6CUD9"/>
<keyword evidence="3" id="KW-1185">Reference proteome</keyword>
<feature type="transmembrane region" description="Helical" evidence="1">
    <location>
        <begin position="21"/>
        <end position="39"/>
    </location>
</feature>
<keyword evidence="1" id="KW-1133">Transmembrane helix</keyword>
<name>A0A9W6CUD9_9MICO</name>
<keyword evidence="1" id="KW-0812">Transmembrane</keyword>
<evidence type="ECO:0000313" key="3">
    <source>
        <dbReference type="Proteomes" id="UP001144396"/>
    </source>
</evidence>